<evidence type="ECO:0000313" key="2">
    <source>
        <dbReference type="Proteomes" id="UP000095281"/>
    </source>
</evidence>
<feature type="compositionally biased region" description="Low complexity" evidence="1">
    <location>
        <begin position="127"/>
        <end position="139"/>
    </location>
</feature>
<proteinExistence type="predicted"/>
<reference evidence="3" key="1">
    <citation type="submission" date="2016-11" db="UniProtKB">
        <authorList>
            <consortium name="WormBaseParasite"/>
        </authorList>
    </citation>
    <scope>IDENTIFICATION</scope>
</reference>
<keyword evidence="2" id="KW-1185">Reference proteome</keyword>
<dbReference type="GO" id="GO:0000774">
    <property type="term" value="F:adenyl-nucleotide exchange factor activity"/>
    <property type="evidence" value="ECO:0007669"/>
    <property type="project" value="InterPro"/>
</dbReference>
<name>A0A1I8BLV5_MELHA</name>
<sequence length="413" mass="47216">MSTESQVEGSHVDRLPTISLMILLTTSIQYLSHMDFRDASQRGVCLAFYLQYPIHLKLKAKFTGLFDDDVDNFFDGFSRGGEHQIPFRDEPSFFRSSMPRRQYKPPTNFHGKTEGSSVERPIPIQLKQTSSSQPKSTSPILMEDQDEITENVHRIPIRQMTSSDNQKEQKHEPKNAPAKYEHNILPTEALTGHNPADKRRRFSNCQQRQNEHNYANSRNQFKSVPDIVIDDYGDGRITSDGEQVKSVVIPLPAPAIPLPAPQQRIKVENERRMEEMEDEKQSEVNVSENEYTTVQGDRDELVLNADRIINRCRSVDVCVNTPRDEHQNQALQHVNEVICTALNKTDDTLKTKAKIQGFLNACMAEENGHIDDKFQSLIIACTADDQKSIRRRLVKIIEQIEQTQQVSQLDSSK</sequence>
<organism evidence="2 3">
    <name type="scientific">Meloidogyne hapla</name>
    <name type="common">Root-knot nematode worm</name>
    <dbReference type="NCBI Taxonomy" id="6305"/>
    <lineage>
        <taxon>Eukaryota</taxon>
        <taxon>Metazoa</taxon>
        <taxon>Ecdysozoa</taxon>
        <taxon>Nematoda</taxon>
        <taxon>Chromadorea</taxon>
        <taxon>Rhabditida</taxon>
        <taxon>Tylenchina</taxon>
        <taxon>Tylenchomorpha</taxon>
        <taxon>Tylenchoidea</taxon>
        <taxon>Meloidogynidae</taxon>
        <taxon>Meloidogyninae</taxon>
        <taxon>Meloidogyne</taxon>
    </lineage>
</organism>
<feature type="region of interest" description="Disordered" evidence="1">
    <location>
        <begin position="157"/>
        <end position="178"/>
    </location>
</feature>
<accession>A0A1I8BLV5</accession>
<evidence type="ECO:0000313" key="3">
    <source>
        <dbReference type="WBParaSite" id="MhA1_Contig301.frz3.gene12"/>
    </source>
</evidence>
<dbReference type="Proteomes" id="UP000095281">
    <property type="component" value="Unplaced"/>
</dbReference>
<evidence type="ECO:0000256" key="1">
    <source>
        <dbReference type="SAM" id="MobiDB-lite"/>
    </source>
</evidence>
<feature type="region of interest" description="Disordered" evidence="1">
    <location>
        <begin position="85"/>
        <end position="140"/>
    </location>
</feature>
<dbReference type="PANTHER" id="PTHR12334">
    <property type="entry name" value="BAG FAMILY MOLECULAR CHAPERONE REGULATOR 2"/>
    <property type="match status" value="1"/>
</dbReference>
<dbReference type="AlphaFoldDB" id="A0A1I8BLV5"/>
<protein>
    <submittedName>
        <fullName evidence="3">BAG domain-containing protein</fullName>
    </submittedName>
</protein>
<dbReference type="Gene3D" id="1.20.58.890">
    <property type="match status" value="1"/>
</dbReference>
<feature type="compositionally biased region" description="Basic and acidic residues" evidence="1">
    <location>
        <begin position="165"/>
        <end position="178"/>
    </location>
</feature>
<dbReference type="GO" id="GO:0051087">
    <property type="term" value="F:protein-folding chaperone binding"/>
    <property type="evidence" value="ECO:0007669"/>
    <property type="project" value="InterPro"/>
</dbReference>
<dbReference type="GO" id="GO:0050821">
    <property type="term" value="P:protein stabilization"/>
    <property type="evidence" value="ECO:0007669"/>
    <property type="project" value="TreeGrafter"/>
</dbReference>
<dbReference type="WBParaSite" id="MhA1_Contig301.frz3.gene12">
    <property type="protein sequence ID" value="MhA1_Contig301.frz3.gene12"/>
    <property type="gene ID" value="MhA1_Contig301.frz3.gene12"/>
</dbReference>
<dbReference type="PANTHER" id="PTHR12334:SF6">
    <property type="entry name" value="BAG FAMILY MOLECULAR CHAPERONE REGULATOR 2"/>
    <property type="match status" value="1"/>
</dbReference>
<dbReference type="InterPro" id="IPR037689">
    <property type="entry name" value="BAG2"/>
</dbReference>